<keyword evidence="4" id="KW-1185">Reference proteome</keyword>
<feature type="domain" description="SHOCT" evidence="2">
    <location>
        <begin position="56"/>
        <end position="79"/>
    </location>
</feature>
<accession>A0ABP4XIZ7</accession>
<evidence type="ECO:0000259" key="2">
    <source>
        <dbReference type="Pfam" id="PF09851"/>
    </source>
</evidence>
<gene>
    <name evidence="3" type="ORF">GCM10009682_03580</name>
</gene>
<evidence type="ECO:0000256" key="1">
    <source>
        <dbReference type="SAM" id="Phobius"/>
    </source>
</evidence>
<protein>
    <recommendedName>
        <fullName evidence="2">SHOCT domain-containing protein</fullName>
    </recommendedName>
</protein>
<name>A0ABP4XIZ7_9ACTN</name>
<dbReference type="Proteomes" id="UP001500218">
    <property type="component" value="Unassembled WGS sequence"/>
</dbReference>
<dbReference type="InterPro" id="IPR018649">
    <property type="entry name" value="SHOCT"/>
</dbReference>
<keyword evidence="1" id="KW-0812">Transmembrane</keyword>
<dbReference type="EMBL" id="BAAALT010000004">
    <property type="protein sequence ID" value="GAA1784711.1"/>
    <property type="molecule type" value="Genomic_DNA"/>
</dbReference>
<feature type="transmembrane region" description="Helical" evidence="1">
    <location>
        <begin position="20"/>
        <end position="38"/>
    </location>
</feature>
<dbReference type="RefSeq" id="WP_344125458.1">
    <property type="nucleotide sequence ID" value="NZ_BAAALT010000004.1"/>
</dbReference>
<comment type="caution">
    <text evidence="3">The sequence shown here is derived from an EMBL/GenBank/DDBJ whole genome shotgun (WGS) entry which is preliminary data.</text>
</comment>
<dbReference type="Pfam" id="PF09851">
    <property type="entry name" value="SHOCT"/>
    <property type="match status" value="1"/>
</dbReference>
<sequence>MDRSWHGMAGWGPLFMGMNTVLIWLLLIGGAALLYYALRRTDRPADRATRDDGAQRVLADRYARGEIDEDEYHKRLRVLRGA</sequence>
<evidence type="ECO:0000313" key="3">
    <source>
        <dbReference type="EMBL" id="GAA1784711.1"/>
    </source>
</evidence>
<keyword evidence="1" id="KW-0472">Membrane</keyword>
<reference evidence="4" key="1">
    <citation type="journal article" date="2019" name="Int. J. Syst. Evol. Microbiol.">
        <title>The Global Catalogue of Microorganisms (GCM) 10K type strain sequencing project: providing services to taxonomists for standard genome sequencing and annotation.</title>
        <authorList>
            <consortium name="The Broad Institute Genomics Platform"/>
            <consortium name="The Broad Institute Genome Sequencing Center for Infectious Disease"/>
            <person name="Wu L."/>
            <person name="Ma J."/>
        </authorList>
    </citation>
    <scope>NUCLEOTIDE SEQUENCE [LARGE SCALE GENOMIC DNA]</scope>
    <source>
        <strain evidence="4">JCM 13250</strain>
    </source>
</reference>
<organism evidence="3 4">
    <name type="scientific">Luedemannella flava</name>
    <dbReference type="NCBI Taxonomy" id="349316"/>
    <lineage>
        <taxon>Bacteria</taxon>
        <taxon>Bacillati</taxon>
        <taxon>Actinomycetota</taxon>
        <taxon>Actinomycetes</taxon>
        <taxon>Micromonosporales</taxon>
        <taxon>Micromonosporaceae</taxon>
        <taxon>Luedemannella</taxon>
    </lineage>
</organism>
<keyword evidence="1" id="KW-1133">Transmembrane helix</keyword>
<proteinExistence type="predicted"/>
<evidence type="ECO:0000313" key="4">
    <source>
        <dbReference type="Proteomes" id="UP001500218"/>
    </source>
</evidence>